<organism evidence="2 3">
    <name type="scientific">Thecamonas trahens ATCC 50062</name>
    <dbReference type="NCBI Taxonomy" id="461836"/>
    <lineage>
        <taxon>Eukaryota</taxon>
        <taxon>Apusozoa</taxon>
        <taxon>Apusomonadida</taxon>
        <taxon>Apusomonadidae</taxon>
        <taxon>Thecamonas</taxon>
    </lineage>
</organism>
<feature type="region of interest" description="Disordered" evidence="1">
    <location>
        <begin position="1"/>
        <end position="120"/>
    </location>
</feature>
<keyword evidence="3" id="KW-1185">Reference proteome</keyword>
<reference evidence="2 3" key="1">
    <citation type="submission" date="2010-05" db="EMBL/GenBank/DDBJ databases">
        <title>The Genome Sequence of Thecamonas trahens ATCC 50062.</title>
        <authorList>
            <consortium name="The Broad Institute Genome Sequencing Platform"/>
            <person name="Russ C."/>
            <person name="Cuomo C."/>
            <person name="Shea T."/>
            <person name="Young S.K."/>
            <person name="Zeng Q."/>
            <person name="Koehrsen M."/>
            <person name="Haas B."/>
            <person name="Borodovsky M."/>
            <person name="Guigo R."/>
            <person name="Alvarado L."/>
            <person name="Berlin A."/>
            <person name="Bochicchio J."/>
            <person name="Borenstein D."/>
            <person name="Chapman S."/>
            <person name="Chen Z."/>
            <person name="Freedman E."/>
            <person name="Gellesch M."/>
            <person name="Goldberg J."/>
            <person name="Griggs A."/>
            <person name="Gujja S."/>
            <person name="Heilman E."/>
            <person name="Heiman D."/>
            <person name="Hepburn T."/>
            <person name="Howarth C."/>
            <person name="Jen D."/>
            <person name="Larson L."/>
            <person name="Mehta T."/>
            <person name="Park D."/>
            <person name="Pearson M."/>
            <person name="Roberts A."/>
            <person name="Saif S."/>
            <person name="Shenoy N."/>
            <person name="Sisk P."/>
            <person name="Stolte C."/>
            <person name="Sykes S."/>
            <person name="Thomson T."/>
            <person name="Walk T."/>
            <person name="White J."/>
            <person name="Yandava C."/>
            <person name="Burger G."/>
            <person name="Gray M.W."/>
            <person name="Holland P.W.H."/>
            <person name="King N."/>
            <person name="Lang F.B.F."/>
            <person name="Roger A.J."/>
            <person name="Ruiz-Trillo I."/>
            <person name="Lander E."/>
            <person name="Nusbaum C."/>
        </authorList>
    </citation>
    <scope>NUCLEOTIDE SEQUENCE [LARGE SCALE GENOMIC DNA]</scope>
    <source>
        <strain evidence="2 3">ATCC 50062</strain>
    </source>
</reference>
<gene>
    <name evidence="2" type="ORF">AMSG_10459</name>
</gene>
<dbReference type="EMBL" id="GL349490">
    <property type="protein sequence ID" value="KNC54462.1"/>
    <property type="molecule type" value="Genomic_DNA"/>
</dbReference>
<feature type="compositionally biased region" description="Low complexity" evidence="1">
    <location>
        <begin position="93"/>
        <end position="105"/>
    </location>
</feature>
<name>A0A0L0DQ82_THETB</name>
<dbReference type="Proteomes" id="UP000054408">
    <property type="component" value="Unassembled WGS sequence"/>
</dbReference>
<dbReference type="GeneID" id="25568675"/>
<dbReference type="InterPro" id="IPR017245">
    <property type="entry name" value="BLOC-1_complex_su-3"/>
</dbReference>
<protein>
    <submittedName>
        <fullName evidence="2">Uncharacterized protein</fullName>
    </submittedName>
</protein>
<feature type="compositionally biased region" description="Basic and acidic residues" evidence="1">
    <location>
        <begin position="1"/>
        <end position="12"/>
    </location>
</feature>
<accession>A0A0L0DQ82</accession>
<dbReference type="Pfam" id="PF15753">
    <property type="entry name" value="BLOC1S3"/>
    <property type="match status" value="1"/>
</dbReference>
<evidence type="ECO:0000313" key="3">
    <source>
        <dbReference type="Proteomes" id="UP000054408"/>
    </source>
</evidence>
<evidence type="ECO:0000313" key="2">
    <source>
        <dbReference type="EMBL" id="KNC54462.1"/>
    </source>
</evidence>
<dbReference type="AlphaFoldDB" id="A0A0L0DQ82"/>
<proteinExistence type="predicted"/>
<evidence type="ECO:0000256" key="1">
    <source>
        <dbReference type="SAM" id="MobiDB-lite"/>
    </source>
</evidence>
<dbReference type="RefSeq" id="XP_013753617.1">
    <property type="nucleotide sequence ID" value="XM_013898163.1"/>
</dbReference>
<feature type="compositionally biased region" description="Acidic residues" evidence="1">
    <location>
        <begin position="40"/>
        <end position="52"/>
    </location>
</feature>
<sequence>MGMGMEAEKDGGVEEAGQNAGGRHVPDGEQVTGDGVVAGGEDDDDGAVDEADNNGNEADSNNALVDDADDGGVTQLAGNDPAQDAHPVHEQDQGGQDAEGGPEAGTNAVGGETEAVVGPRVVRMLPPDSASQRKLREKNAALRKRLGRKYSKVFEKAHKEIDGASGEVDKSRSLVDDVARDFKSLNADLNILAVTAEGLFPGAASPYFPSLNLPAATPSS</sequence>